<protein>
    <recommendedName>
        <fullName evidence="3">3'-5' exonuclease domain-containing protein</fullName>
    </recommendedName>
</protein>
<dbReference type="Pfam" id="PF01927">
    <property type="entry name" value="Mut7-C"/>
    <property type="match status" value="1"/>
</dbReference>
<keyword evidence="1" id="KW-0677">Repeat</keyword>
<evidence type="ECO:0000313" key="5">
    <source>
        <dbReference type="Proteomes" id="UP001175271"/>
    </source>
</evidence>
<dbReference type="Gene3D" id="3.30.420.10">
    <property type="entry name" value="Ribonuclease H-like superfamily/Ribonuclease H"/>
    <property type="match status" value="1"/>
</dbReference>
<dbReference type="InterPro" id="IPR011989">
    <property type="entry name" value="ARM-like"/>
</dbReference>
<dbReference type="Proteomes" id="UP001175271">
    <property type="component" value="Unassembled WGS sequence"/>
</dbReference>
<reference evidence="4" key="1">
    <citation type="submission" date="2023-06" db="EMBL/GenBank/DDBJ databases">
        <title>Genomic analysis of the entomopathogenic nematode Steinernema hermaphroditum.</title>
        <authorList>
            <person name="Schwarz E.M."/>
            <person name="Heppert J.K."/>
            <person name="Baniya A."/>
            <person name="Schwartz H.T."/>
            <person name="Tan C.-H."/>
            <person name="Antoshechkin I."/>
            <person name="Sternberg P.W."/>
            <person name="Goodrich-Blair H."/>
            <person name="Dillman A.R."/>
        </authorList>
    </citation>
    <scope>NUCLEOTIDE SEQUENCE</scope>
    <source>
        <strain evidence="4">PS9179</strain>
        <tissue evidence="4">Whole animal</tissue>
    </source>
</reference>
<dbReference type="Pfam" id="PF22493">
    <property type="entry name" value="PUF_NOP9"/>
    <property type="match status" value="1"/>
</dbReference>
<dbReference type="GO" id="GO:0003723">
    <property type="term" value="F:RNA binding"/>
    <property type="evidence" value="ECO:0007669"/>
    <property type="project" value="InterPro"/>
</dbReference>
<dbReference type="SUPFAM" id="SSF48371">
    <property type="entry name" value="ARM repeat"/>
    <property type="match status" value="1"/>
</dbReference>
<dbReference type="GO" id="GO:0008408">
    <property type="term" value="F:3'-5' exonuclease activity"/>
    <property type="evidence" value="ECO:0007669"/>
    <property type="project" value="InterPro"/>
</dbReference>
<dbReference type="PANTHER" id="PTHR47765">
    <property type="entry name" value="3'-5' EXONUCLEASE DOMAIN-CONTAINING PROTEIN"/>
    <property type="match status" value="1"/>
</dbReference>
<dbReference type="InterPro" id="IPR012337">
    <property type="entry name" value="RNaseH-like_sf"/>
</dbReference>
<name>A0AA39HC68_9BILA</name>
<comment type="caution">
    <text evidence="4">The sequence shown here is derived from an EMBL/GenBank/DDBJ whole genome shotgun (WGS) entry which is preliminary data.</text>
</comment>
<gene>
    <name evidence="4" type="ORF">QR680_016747</name>
</gene>
<dbReference type="Pfam" id="PF01612">
    <property type="entry name" value="DNA_pol_A_exo1"/>
    <property type="match status" value="1"/>
</dbReference>
<feature type="compositionally biased region" description="Basic and acidic residues" evidence="2">
    <location>
        <begin position="12"/>
        <end position="38"/>
    </location>
</feature>
<dbReference type="InterPro" id="IPR002782">
    <property type="entry name" value="Mut7-C_RNAse_dom"/>
</dbReference>
<dbReference type="EMBL" id="JAUCMV010000004">
    <property type="protein sequence ID" value="KAK0403147.1"/>
    <property type="molecule type" value="Genomic_DNA"/>
</dbReference>
<dbReference type="InterPro" id="IPR001313">
    <property type="entry name" value="Pumilio_RNA-bd_rpt"/>
</dbReference>
<dbReference type="Gene3D" id="1.25.10.10">
    <property type="entry name" value="Leucine-rich Repeat Variant"/>
    <property type="match status" value="1"/>
</dbReference>
<feature type="domain" description="3'-5' exonuclease" evidence="3">
    <location>
        <begin position="984"/>
        <end position="1185"/>
    </location>
</feature>
<evidence type="ECO:0000256" key="2">
    <source>
        <dbReference type="SAM" id="MobiDB-lite"/>
    </source>
</evidence>
<dbReference type="InterPro" id="IPR016024">
    <property type="entry name" value="ARM-type_fold"/>
</dbReference>
<keyword evidence="5" id="KW-1185">Reference proteome</keyword>
<dbReference type="SUPFAM" id="SSF53098">
    <property type="entry name" value="Ribonuclease H-like"/>
    <property type="match status" value="1"/>
</dbReference>
<dbReference type="InterPro" id="IPR052408">
    <property type="entry name" value="Exonuclease_MUT-7-like"/>
</dbReference>
<evidence type="ECO:0000313" key="4">
    <source>
        <dbReference type="EMBL" id="KAK0403147.1"/>
    </source>
</evidence>
<dbReference type="GO" id="GO:0006139">
    <property type="term" value="P:nucleobase-containing compound metabolic process"/>
    <property type="evidence" value="ECO:0007669"/>
    <property type="project" value="InterPro"/>
</dbReference>
<evidence type="ECO:0000259" key="3">
    <source>
        <dbReference type="SMART" id="SM00474"/>
    </source>
</evidence>
<organism evidence="4 5">
    <name type="scientific">Steinernema hermaphroditum</name>
    <dbReference type="NCBI Taxonomy" id="289476"/>
    <lineage>
        <taxon>Eukaryota</taxon>
        <taxon>Metazoa</taxon>
        <taxon>Ecdysozoa</taxon>
        <taxon>Nematoda</taxon>
        <taxon>Chromadorea</taxon>
        <taxon>Rhabditida</taxon>
        <taxon>Tylenchina</taxon>
        <taxon>Panagrolaimomorpha</taxon>
        <taxon>Strongyloidoidea</taxon>
        <taxon>Steinernematidae</taxon>
        <taxon>Steinernema</taxon>
    </lineage>
</organism>
<accession>A0AA39HC68</accession>
<evidence type="ECO:0000256" key="1">
    <source>
        <dbReference type="ARBA" id="ARBA00022737"/>
    </source>
</evidence>
<dbReference type="PANTHER" id="PTHR47765:SF2">
    <property type="entry name" value="EXONUCLEASE MUT-7 HOMOLOG"/>
    <property type="match status" value="1"/>
</dbReference>
<dbReference type="InterPro" id="IPR002562">
    <property type="entry name" value="3'-5'_exonuclease_dom"/>
</dbReference>
<feature type="region of interest" description="Disordered" evidence="2">
    <location>
        <begin position="1"/>
        <end position="38"/>
    </location>
</feature>
<proteinExistence type="predicted"/>
<dbReference type="InterPro" id="IPR036397">
    <property type="entry name" value="RNaseH_sf"/>
</dbReference>
<dbReference type="SMART" id="SM00474">
    <property type="entry name" value="35EXOc"/>
    <property type="match status" value="1"/>
</dbReference>
<sequence length="1493" mass="171625">MAPGRGNFGNKRRADNWHDGNNFKRRNYEDNAESDHQVKREAVETYGEDHAGVHVEEGQFGIRAVRGEFPRELVTYLKEMKNLIKNDPDVDASLLMTQIRNNVNEEEYRLCLFQESSRLLEDLFTSPEDAIHLLSQVLRRKKHVLSEILFDGCGSRVLQTMFTVIAGRSEDIVEIVTRFVDLVAENYDDAVVSRTASFVIRSLGSTCVMTPFEARRNYRSCLTNKIAKAPKLDAALRQQFERLSHLVFNYASMKDYMDNNCISLVMQDFAYYDTIAKTGISNQFVMDFLQNSEEEFVSSLKSGNASRVWDVLMTTIKDDLRVNIYDLALSNHLYNIAKDDRARYCIEMFISSTKDQQLIENIVEELGDNINQLLTHRREVIVSAMLNAVSRHKDKEIQQRVFEPTWEFYGEDVRHVLAGKPASDSSPLGPETWNLTGIIMTENMLKLASTPLQKQIEQMGVDELIAMADHPKARFVLEVYFDQKHIEEKDKVEFMMKFKGRLVDLLSLRNTGAVFRNFWRLPLSSKDAYQLKYDIMKELTSNFGSCHTKSWRSVMEELQVTSFRTNETDWLKKNSFPKELYKNDFQGTGKHGKGKKRHFSRKMTEATLLLRPDEDEERQQQLPDFAAFEKKILNTWRQNPSTSYASVVEDIDLLFKRSQSPSMVFLELCERASLAIMNKTASSLHMAVVKYYVRWVDANPENRANHAMYLDRTVQDKAASLMFKLAPTLMSYFDELYTFDNLSKSMQEHAQEFLRIGAYLTAFHIIMHYKLFENFQMNQILPPLLLKKECGRVEEYLRDKPVMQREFTQWMDSLMILRYDELTRIVNVYVDIPLSAVDAISGKTLEKQIWRNFGRYNLSLADIPNSKKQRSEAALRHVHYELCNMNQLDYGQYLDHVKYALETNKSLQLYYVKLLLGYGDIKEASRWANFCNFSTRLVKNSDLRKRLRLDTPDALAFPNYVKDVDTAIRRTSPTGPYGLESFTVDFVGSMQKLKLLTERLRATKDTIIALDAEFRPMYIACVEKVALLQVAFDNCVFLVDTLSLEENDEEKQALWKDFFETLFTTEDNLKIGFAFSGDVKVISSSSPHLADLGQRMKLVGCMSKLVLAMYEKNPRSVPPLPLNPDGKPQFKLADLMYGVTNRQMDKKEQLSNWDRRPLRKEQMDYAAMDVISLMHIYSNLQRSASEHGVDFSECEKECILHVSATPKRPAVKKRKGKADQEAFYNLVDAMGSLNVDEQAKTVDDMKFICDSMLLGVGKDLRKCGIDAMLCSNRCEIDELMRSDGTRVIISSGKSYQRLVSAYPGNVLSLETGQQSLAAVETILKKYNIRVTVDDLFSRCQKCNYKCFVFVPYLVMIWMMKLTDKSLKPEERVEMIETFTTIEASDESGGYEARLVYKDAESAVFQMDSGYVDAGKAHVSLPHQPQEVVKVKIGALIPAVITEDKKFFRICGFCGKVYWDGGHLTNYQDVMNDSGLLHVEESEAAESEVAMTSQ</sequence>